<organism evidence="2">
    <name type="scientific">hydrothermal vent metagenome</name>
    <dbReference type="NCBI Taxonomy" id="652676"/>
    <lineage>
        <taxon>unclassified sequences</taxon>
        <taxon>metagenomes</taxon>
        <taxon>ecological metagenomes</taxon>
    </lineage>
</organism>
<evidence type="ECO:0000256" key="1">
    <source>
        <dbReference type="SAM" id="Phobius"/>
    </source>
</evidence>
<proteinExistence type="predicted"/>
<dbReference type="Pfam" id="PF00873">
    <property type="entry name" value="ACR_tran"/>
    <property type="match status" value="1"/>
</dbReference>
<feature type="transmembrane region" description="Helical" evidence="1">
    <location>
        <begin position="140"/>
        <end position="162"/>
    </location>
</feature>
<dbReference type="EMBL" id="FPHD01000031">
    <property type="protein sequence ID" value="SFV55748.1"/>
    <property type="molecule type" value="Genomic_DNA"/>
</dbReference>
<dbReference type="InterPro" id="IPR001036">
    <property type="entry name" value="Acrflvin-R"/>
</dbReference>
<dbReference type="GO" id="GO:0005886">
    <property type="term" value="C:plasma membrane"/>
    <property type="evidence" value="ECO:0007669"/>
    <property type="project" value="TreeGrafter"/>
</dbReference>
<dbReference type="GO" id="GO:0042910">
    <property type="term" value="F:xenobiotic transmembrane transporter activity"/>
    <property type="evidence" value="ECO:0007669"/>
    <property type="project" value="TreeGrafter"/>
</dbReference>
<keyword evidence="1" id="KW-1133">Transmembrane helix</keyword>
<feature type="transmembrane region" description="Helical" evidence="1">
    <location>
        <begin position="39"/>
        <end position="56"/>
    </location>
</feature>
<reference evidence="2" key="1">
    <citation type="submission" date="2016-10" db="EMBL/GenBank/DDBJ databases">
        <authorList>
            <person name="de Groot N.N."/>
        </authorList>
    </citation>
    <scope>NUCLEOTIDE SEQUENCE</scope>
</reference>
<dbReference type="AlphaFoldDB" id="A0A1W1BQ91"/>
<sequence>MSGVVKEIQYTLDNAGLPDNITTDISGFYKEQQKSFEEMSLVILFAIVIIFIGLLLNFSSLRIAFSILMALILTTTGVLGALFLTAKPLDIMAFMGILIVLSIVINNNVLIFDFYQMNSEKRDDEIEQQLDALALRAKPILMTMVSNALALLPIALAIGTGTQIIQDLAIAIMGGLLFAIIINLYIIPLFFHFIRMR</sequence>
<feature type="transmembrane region" description="Helical" evidence="1">
    <location>
        <begin position="168"/>
        <end position="191"/>
    </location>
</feature>
<dbReference type="PANTHER" id="PTHR32063:SF24">
    <property type="entry name" value="CATION EFFLUX SYSTEM (ACRB_ACRD_ACRF FAMILY)"/>
    <property type="match status" value="1"/>
</dbReference>
<dbReference type="Gene3D" id="3.30.70.1440">
    <property type="entry name" value="Multidrug efflux transporter AcrB pore domain"/>
    <property type="match status" value="1"/>
</dbReference>
<evidence type="ECO:0000313" key="2">
    <source>
        <dbReference type="EMBL" id="SFV55748.1"/>
    </source>
</evidence>
<feature type="transmembrane region" description="Helical" evidence="1">
    <location>
        <begin position="63"/>
        <end position="85"/>
    </location>
</feature>
<dbReference type="PRINTS" id="PR00702">
    <property type="entry name" value="ACRIFLAVINRP"/>
</dbReference>
<dbReference type="Gene3D" id="1.20.1640.10">
    <property type="entry name" value="Multidrug efflux transporter AcrB transmembrane domain"/>
    <property type="match status" value="1"/>
</dbReference>
<dbReference type="PANTHER" id="PTHR32063">
    <property type="match status" value="1"/>
</dbReference>
<accession>A0A1W1BQ91</accession>
<feature type="transmembrane region" description="Helical" evidence="1">
    <location>
        <begin position="91"/>
        <end position="112"/>
    </location>
</feature>
<dbReference type="SUPFAM" id="SSF82866">
    <property type="entry name" value="Multidrug efflux transporter AcrB transmembrane domain"/>
    <property type="match status" value="1"/>
</dbReference>
<keyword evidence="1" id="KW-0812">Transmembrane</keyword>
<name>A0A1W1BQ91_9ZZZZ</name>
<keyword evidence="1" id="KW-0472">Membrane</keyword>
<protein>
    <submittedName>
        <fullName evidence="2">Cobalt-zinc-cadmium resistance protein CzcA Cation efflux system protein CusA</fullName>
    </submittedName>
</protein>
<gene>
    <name evidence="2" type="ORF">MNB_SV-8-1174</name>
</gene>